<evidence type="ECO:0000313" key="2">
    <source>
        <dbReference type="EMBL" id="MBB4677031.1"/>
    </source>
</evidence>
<dbReference type="EMBL" id="JACHMH010000001">
    <property type="protein sequence ID" value="MBB4677031.1"/>
    <property type="molecule type" value="Genomic_DNA"/>
</dbReference>
<keyword evidence="3" id="KW-1185">Reference proteome</keyword>
<organism evidence="2 3">
    <name type="scientific">Crossiella cryophila</name>
    <dbReference type="NCBI Taxonomy" id="43355"/>
    <lineage>
        <taxon>Bacteria</taxon>
        <taxon>Bacillati</taxon>
        <taxon>Actinomycetota</taxon>
        <taxon>Actinomycetes</taxon>
        <taxon>Pseudonocardiales</taxon>
        <taxon>Pseudonocardiaceae</taxon>
        <taxon>Crossiella</taxon>
    </lineage>
</organism>
<evidence type="ECO:0000313" key="3">
    <source>
        <dbReference type="Proteomes" id="UP000533598"/>
    </source>
</evidence>
<reference evidence="2 3" key="1">
    <citation type="submission" date="2020-08" db="EMBL/GenBank/DDBJ databases">
        <title>Sequencing the genomes of 1000 actinobacteria strains.</title>
        <authorList>
            <person name="Klenk H.-P."/>
        </authorList>
    </citation>
    <scope>NUCLEOTIDE SEQUENCE [LARGE SCALE GENOMIC DNA]</scope>
    <source>
        <strain evidence="2 3">DSM 44230</strain>
    </source>
</reference>
<keyword evidence="1" id="KW-0812">Transmembrane</keyword>
<dbReference type="RefSeq" id="WP_185002894.1">
    <property type="nucleotide sequence ID" value="NZ_BAAAUI010000002.1"/>
</dbReference>
<feature type="transmembrane region" description="Helical" evidence="1">
    <location>
        <begin position="21"/>
        <end position="44"/>
    </location>
</feature>
<gene>
    <name evidence="2" type="ORF">HNR67_003149</name>
</gene>
<dbReference type="AlphaFoldDB" id="A0A7W7FSF9"/>
<feature type="transmembrane region" description="Helical" evidence="1">
    <location>
        <begin position="64"/>
        <end position="87"/>
    </location>
</feature>
<keyword evidence="1" id="KW-0472">Membrane</keyword>
<sequence>MSTRSTAAVARSARAERVLTGGAGVLAILLGAGALVLGLGWLGTGRAARPVLDPMIRDWLLANRPWVLGAGIALGVLVFVLGLRWVVRSLRPESRPDLRIDGAGPGRVTITAAAFAEAVRTDAARVTGVSRAQARLVGSTERPALRVQLWLAEGTDVRAVWQQLDETVLGRARESLGVDALPTAVRLELDSARRRRVR</sequence>
<protein>
    <recommendedName>
        <fullName evidence="4">Alkaline shock response membrane anchor protein AmaP</fullName>
    </recommendedName>
</protein>
<accession>A0A7W7FSF9</accession>
<keyword evidence="1" id="KW-1133">Transmembrane helix</keyword>
<dbReference type="Proteomes" id="UP000533598">
    <property type="component" value="Unassembled WGS sequence"/>
</dbReference>
<evidence type="ECO:0008006" key="4">
    <source>
        <dbReference type="Google" id="ProtNLM"/>
    </source>
</evidence>
<name>A0A7W7FSF9_9PSEU</name>
<evidence type="ECO:0000256" key="1">
    <source>
        <dbReference type="SAM" id="Phobius"/>
    </source>
</evidence>
<comment type="caution">
    <text evidence="2">The sequence shown here is derived from an EMBL/GenBank/DDBJ whole genome shotgun (WGS) entry which is preliminary data.</text>
</comment>
<proteinExistence type="predicted"/>